<dbReference type="Gene3D" id="1.10.357.10">
    <property type="entry name" value="Tetracycline Repressor, domain 2"/>
    <property type="match status" value="1"/>
</dbReference>
<dbReference type="EMBL" id="OBMQ01000002">
    <property type="protein sequence ID" value="SOB99229.1"/>
    <property type="molecule type" value="Genomic_DNA"/>
</dbReference>
<dbReference type="InterPro" id="IPR036271">
    <property type="entry name" value="Tet_transcr_reg_TetR-rel_C_sf"/>
</dbReference>
<keyword evidence="1 2" id="KW-0238">DNA-binding</keyword>
<dbReference type="SUPFAM" id="SSF46689">
    <property type="entry name" value="Homeodomain-like"/>
    <property type="match status" value="1"/>
</dbReference>
<dbReference type="InterPro" id="IPR023772">
    <property type="entry name" value="DNA-bd_HTH_TetR-type_CS"/>
</dbReference>
<accession>A0A285RYT2</accession>
<dbReference type="SUPFAM" id="SSF48498">
    <property type="entry name" value="Tetracyclin repressor-like, C-terminal domain"/>
    <property type="match status" value="1"/>
</dbReference>
<evidence type="ECO:0000313" key="5">
    <source>
        <dbReference type="Proteomes" id="UP000219636"/>
    </source>
</evidence>
<dbReference type="Pfam" id="PF00440">
    <property type="entry name" value="TetR_N"/>
    <property type="match status" value="1"/>
</dbReference>
<dbReference type="Proteomes" id="UP000219636">
    <property type="component" value="Unassembled WGS sequence"/>
</dbReference>
<evidence type="ECO:0000313" key="4">
    <source>
        <dbReference type="EMBL" id="SOB99229.1"/>
    </source>
</evidence>
<dbReference type="InterPro" id="IPR050624">
    <property type="entry name" value="HTH-type_Tx_Regulator"/>
</dbReference>
<dbReference type="PROSITE" id="PS01081">
    <property type="entry name" value="HTH_TETR_1"/>
    <property type="match status" value="1"/>
</dbReference>
<reference evidence="5" key="1">
    <citation type="submission" date="2017-08" db="EMBL/GenBank/DDBJ databases">
        <authorList>
            <person name="Varghese N."/>
            <person name="Submissions S."/>
        </authorList>
    </citation>
    <scope>NUCLEOTIDE SEQUENCE [LARGE SCALE GENOMIC DNA]</scope>
    <source>
        <strain evidence="5">JC22</strain>
    </source>
</reference>
<proteinExistence type="predicted"/>
<sequence>MDKKMERRKSMIRAARKLFSLHGFEKTTMQKIADESNVGVATLFRHFPKKEHLIIEVVKEVIEQQVPHFEAIIQSNKKGIEKVDDMLNTYIKYILEEDRDSIKLLETFEMYIVFMPIESELLDEIRKSYKKISDMILSIIIEGKEDGSIQLSLSNEIAASTILNMFGTAVKKYSLYNILPEDVISPVPKKEHLILVKDLFLSYLQGKQ</sequence>
<feature type="domain" description="HTH tetR-type" evidence="3">
    <location>
        <begin position="5"/>
        <end position="65"/>
    </location>
</feature>
<protein>
    <submittedName>
        <fullName evidence="4">TetR family transcriptional regulator</fullName>
    </submittedName>
</protein>
<organism evidence="4 5">
    <name type="scientific">Ureibacillus xyleni</name>
    <dbReference type="NCBI Taxonomy" id="614648"/>
    <lineage>
        <taxon>Bacteria</taxon>
        <taxon>Bacillati</taxon>
        <taxon>Bacillota</taxon>
        <taxon>Bacilli</taxon>
        <taxon>Bacillales</taxon>
        <taxon>Caryophanaceae</taxon>
        <taxon>Ureibacillus</taxon>
    </lineage>
</organism>
<dbReference type="GO" id="GO:0003677">
    <property type="term" value="F:DNA binding"/>
    <property type="evidence" value="ECO:0007669"/>
    <property type="project" value="UniProtKB-UniRule"/>
</dbReference>
<dbReference type="InterPro" id="IPR009057">
    <property type="entry name" value="Homeodomain-like_sf"/>
</dbReference>
<evidence type="ECO:0000259" key="3">
    <source>
        <dbReference type="PROSITE" id="PS50977"/>
    </source>
</evidence>
<dbReference type="RefSeq" id="WP_097072525.1">
    <property type="nucleotide sequence ID" value="NZ_OBMQ01000002.1"/>
</dbReference>
<dbReference type="OrthoDB" id="2720430at2"/>
<dbReference type="PANTHER" id="PTHR43479:SF11">
    <property type="entry name" value="ACREF_ENVCD OPERON REPRESSOR-RELATED"/>
    <property type="match status" value="1"/>
</dbReference>
<evidence type="ECO:0000256" key="1">
    <source>
        <dbReference type="ARBA" id="ARBA00023125"/>
    </source>
</evidence>
<dbReference type="PRINTS" id="PR00455">
    <property type="entry name" value="HTHTETR"/>
</dbReference>
<feature type="DNA-binding region" description="H-T-H motif" evidence="2">
    <location>
        <begin position="28"/>
        <end position="47"/>
    </location>
</feature>
<evidence type="ECO:0000256" key="2">
    <source>
        <dbReference type="PROSITE-ProRule" id="PRU00335"/>
    </source>
</evidence>
<dbReference type="PROSITE" id="PS50977">
    <property type="entry name" value="HTH_TETR_2"/>
    <property type="match status" value="1"/>
</dbReference>
<keyword evidence="5" id="KW-1185">Reference proteome</keyword>
<dbReference type="PANTHER" id="PTHR43479">
    <property type="entry name" value="ACREF/ENVCD OPERON REPRESSOR-RELATED"/>
    <property type="match status" value="1"/>
</dbReference>
<name>A0A285RYT2_9BACL</name>
<gene>
    <name evidence="4" type="ORF">SAMN05880501_102169</name>
</gene>
<dbReference type="AlphaFoldDB" id="A0A285RYT2"/>
<dbReference type="InterPro" id="IPR001647">
    <property type="entry name" value="HTH_TetR"/>
</dbReference>